<keyword evidence="3 7" id="KW-0489">Methyltransferase</keyword>
<dbReference type="InterPro" id="IPR012263">
    <property type="entry name" value="M_m6A_EcoRV"/>
</dbReference>
<evidence type="ECO:0000256" key="2">
    <source>
        <dbReference type="ARBA" id="ARBA00011900"/>
    </source>
</evidence>
<dbReference type="InterPro" id="IPR023095">
    <property type="entry name" value="Ade_MeTrfase_dom_2"/>
</dbReference>
<dbReference type="PANTHER" id="PTHR30481:SF3">
    <property type="entry name" value="DNA ADENINE METHYLASE"/>
    <property type="match status" value="1"/>
</dbReference>
<dbReference type="PRINTS" id="PR00505">
    <property type="entry name" value="D12N6MTFRASE"/>
</dbReference>
<sequence>MKDAPARPFLRWAGSKRKLIPVLQEYWNQSFERYVEPFMGSACLFFHLNPRAGLLGDINAELVECFLQVRSYPQAIHEELSSYSYGPEFFYQLRAKIPEELTAIQRAARFIYLTRYCFNGLYRTNRLGRFNVPFGGDRSGKLPSLEELISTSKRLESVELVCSDFLGTIEQVKAGDFVYLDPPYWVEGRRRTNQYGPKTFCEDDLVRLESALNLIHVRGGHFVLSYEDCDEAREISRSWNIKQIRVRRNVAGFAQHRRIESEMIATNIV</sequence>
<evidence type="ECO:0000256" key="7">
    <source>
        <dbReference type="RuleBase" id="RU361257"/>
    </source>
</evidence>
<keyword evidence="9" id="KW-1185">Reference proteome</keyword>
<dbReference type="EC" id="2.1.1.72" evidence="2 7"/>
<dbReference type="SUPFAM" id="SSF53335">
    <property type="entry name" value="S-adenosyl-L-methionine-dependent methyltransferases"/>
    <property type="match status" value="1"/>
</dbReference>
<dbReference type="RefSeq" id="WP_169261106.1">
    <property type="nucleotide sequence ID" value="NZ_WTVQ01000023.1"/>
</dbReference>
<dbReference type="InterPro" id="IPR029063">
    <property type="entry name" value="SAM-dependent_MTases_sf"/>
</dbReference>
<dbReference type="InterPro" id="IPR012327">
    <property type="entry name" value="MeTrfase_D12"/>
</dbReference>
<evidence type="ECO:0000256" key="4">
    <source>
        <dbReference type="ARBA" id="ARBA00022679"/>
    </source>
</evidence>
<keyword evidence="4 7" id="KW-0808">Transferase</keyword>
<dbReference type="Proteomes" id="UP000648984">
    <property type="component" value="Unassembled WGS sequence"/>
</dbReference>
<dbReference type="PANTHER" id="PTHR30481">
    <property type="entry name" value="DNA ADENINE METHYLASE"/>
    <property type="match status" value="1"/>
</dbReference>
<evidence type="ECO:0000313" key="8">
    <source>
        <dbReference type="EMBL" id="NMG75954.1"/>
    </source>
</evidence>
<comment type="caution">
    <text evidence="8">The sequence shown here is derived from an EMBL/GenBank/DDBJ whole genome shotgun (WGS) entry which is preliminary data.</text>
</comment>
<dbReference type="Pfam" id="PF02086">
    <property type="entry name" value="MethyltransfD12"/>
    <property type="match status" value="1"/>
</dbReference>
<evidence type="ECO:0000256" key="5">
    <source>
        <dbReference type="ARBA" id="ARBA00022691"/>
    </source>
</evidence>
<comment type="catalytic activity">
    <reaction evidence="6 7">
        <text>a 2'-deoxyadenosine in DNA + S-adenosyl-L-methionine = an N(6)-methyl-2'-deoxyadenosine in DNA + S-adenosyl-L-homocysteine + H(+)</text>
        <dbReference type="Rhea" id="RHEA:15197"/>
        <dbReference type="Rhea" id="RHEA-COMP:12418"/>
        <dbReference type="Rhea" id="RHEA-COMP:12419"/>
        <dbReference type="ChEBI" id="CHEBI:15378"/>
        <dbReference type="ChEBI" id="CHEBI:57856"/>
        <dbReference type="ChEBI" id="CHEBI:59789"/>
        <dbReference type="ChEBI" id="CHEBI:90615"/>
        <dbReference type="ChEBI" id="CHEBI:90616"/>
        <dbReference type="EC" id="2.1.1.72"/>
    </reaction>
</comment>
<evidence type="ECO:0000256" key="6">
    <source>
        <dbReference type="ARBA" id="ARBA00047942"/>
    </source>
</evidence>
<accession>A0ABX1QC54</accession>
<organism evidence="8 9">
    <name type="scientific">Aromatoleum diolicum</name>
    <dbReference type="NCBI Taxonomy" id="75796"/>
    <lineage>
        <taxon>Bacteria</taxon>
        <taxon>Pseudomonadati</taxon>
        <taxon>Pseudomonadota</taxon>
        <taxon>Betaproteobacteria</taxon>
        <taxon>Rhodocyclales</taxon>
        <taxon>Rhodocyclaceae</taxon>
        <taxon>Aromatoleum</taxon>
    </lineage>
</organism>
<protein>
    <recommendedName>
        <fullName evidence="2 7">Site-specific DNA-methyltransferase (adenine-specific)</fullName>
        <ecNumber evidence="2 7">2.1.1.72</ecNumber>
    </recommendedName>
</protein>
<evidence type="ECO:0000256" key="1">
    <source>
        <dbReference type="ARBA" id="ARBA00006594"/>
    </source>
</evidence>
<dbReference type="Gene3D" id="1.10.1020.10">
    <property type="entry name" value="Adenine-specific Methyltransferase, Domain 2"/>
    <property type="match status" value="1"/>
</dbReference>
<dbReference type="GO" id="GO:0032259">
    <property type="term" value="P:methylation"/>
    <property type="evidence" value="ECO:0007669"/>
    <property type="project" value="UniProtKB-KW"/>
</dbReference>
<dbReference type="EMBL" id="WTVQ01000023">
    <property type="protein sequence ID" value="NMG75954.1"/>
    <property type="molecule type" value="Genomic_DNA"/>
</dbReference>
<dbReference type="NCBIfam" id="TIGR00571">
    <property type="entry name" value="dam"/>
    <property type="match status" value="1"/>
</dbReference>
<reference evidence="8 9" key="1">
    <citation type="submission" date="2019-12" db="EMBL/GenBank/DDBJ databases">
        <title>Comparative genomics gives insights into the taxonomy of the Azoarcus-Aromatoleum group and reveals separate origins of nif in the plant-associated Azoarcus and non-plant-associated Aromatoleum sub-groups.</title>
        <authorList>
            <person name="Lafos M."/>
            <person name="Maluk M."/>
            <person name="Batista M."/>
            <person name="Junghare M."/>
            <person name="Carmona M."/>
            <person name="Faoro H."/>
            <person name="Cruz L.M."/>
            <person name="Battistoni F."/>
            <person name="De Souza E."/>
            <person name="Pedrosa F."/>
            <person name="Chen W.-M."/>
            <person name="Poole P.S."/>
            <person name="Dixon R.A."/>
            <person name="James E.K."/>
        </authorList>
    </citation>
    <scope>NUCLEOTIDE SEQUENCE [LARGE SCALE GENOMIC DNA]</scope>
    <source>
        <strain evidence="8 9">22Lin</strain>
    </source>
</reference>
<gene>
    <name evidence="8" type="ORF">GPA25_14390</name>
</gene>
<dbReference type="PIRSF" id="PIRSF000398">
    <property type="entry name" value="M_m6A_EcoRV"/>
    <property type="match status" value="1"/>
</dbReference>
<dbReference type="Gene3D" id="3.40.50.150">
    <property type="entry name" value="Vaccinia Virus protein VP39"/>
    <property type="match status" value="1"/>
</dbReference>
<dbReference type="PROSITE" id="PS00092">
    <property type="entry name" value="N6_MTASE"/>
    <property type="match status" value="1"/>
</dbReference>
<proteinExistence type="inferred from homology"/>
<dbReference type="GO" id="GO:0009007">
    <property type="term" value="F:site-specific DNA-methyltransferase (adenine-specific) activity"/>
    <property type="evidence" value="ECO:0007669"/>
    <property type="project" value="UniProtKB-EC"/>
</dbReference>
<name>A0ABX1QC54_9RHOO</name>
<comment type="similarity">
    <text evidence="1 7">Belongs to the N(4)/N(6)-methyltransferase family.</text>
</comment>
<evidence type="ECO:0000313" key="9">
    <source>
        <dbReference type="Proteomes" id="UP000648984"/>
    </source>
</evidence>
<dbReference type="InterPro" id="IPR002052">
    <property type="entry name" value="DNA_methylase_N6_adenine_CS"/>
</dbReference>
<evidence type="ECO:0000256" key="3">
    <source>
        <dbReference type="ARBA" id="ARBA00022603"/>
    </source>
</evidence>
<keyword evidence="5 7" id="KW-0949">S-adenosyl-L-methionine</keyword>